<name>A0A8S5SPS0_9CAUD</name>
<sequence>MARMNKYEARHIRNVEAYKREVQKIFDEATKEALRMGIRFDADTGKPFSFDDYPVTKRKFEALMAKMHQRLIAVVRNGVDAEYELAQDSAGAQIRSVFPALSAAQISEQLRRLANSNAKAAFEQRRNRGLGLSDKVWQYTGQYKQELEMALDIGIGEGKSAQALSREVRKYLRQPNMLFRKVRDKHGVLHLSKRAKAYHPGRGVYRSSAKNALRMVATETNIAYRSADYLNTKASPWIVGIRIVLSNNHTCKDSQGVAQPFTDICDKLAGRYPKDFKFTGWHPNCRCHIEYIHKTDAEVERDTKRMLRGEKPIEAHESKNYVGELPKSFKDWYDGNKERISRSKTTPYFIEDNEKLILDGGVVVTANATTATTQQINAQQQIVQPTRLTKIHDELKARGIAKVDIGMLPPNTTESQIIANVGGGDMTTGSCASVALAYIGNKCGYDVGDFMGGESMNFFSRRRNLQEIVNSVGGVLESDVNDFKAAARLLQTIDVGKEYYFFCAKHAAMIKKNDNGEYMYLELQSAVSNGWKAFNQKVLKRRFGAQKSHTIYGQKTKLSAGLIDSELLANDSGFVDMLKYINTEPNKQRKGKSGSVK</sequence>
<reference evidence="1" key="1">
    <citation type="journal article" date="2021" name="Proc. Natl. Acad. Sci. U.S.A.">
        <title>A Catalog of Tens of Thousands of Viruses from Human Metagenomes Reveals Hidden Associations with Chronic Diseases.</title>
        <authorList>
            <person name="Tisza M.J."/>
            <person name="Buck C.B."/>
        </authorList>
    </citation>
    <scope>NUCLEOTIDE SEQUENCE</scope>
    <source>
        <strain evidence="1">Ct7Mg7</strain>
    </source>
</reference>
<protein>
    <submittedName>
        <fullName evidence="1">Minor capsid protein</fullName>
    </submittedName>
</protein>
<dbReference type="EMBL" id="BK032641">
    <property type="protein sequence ID" value="DAF52687.1"/>
    <property type="molecule type" value="Genomic_DNA"/>
</dbReference>
<accession>A0A8S5SPS0</accession>
<organism evidence="1">
    <name type="scientific">Myoviridae sp. ct7Mg7</name>
    <dbReference type="NCBI Taxonomy" id="2827661"/>
    <lineage>
        <taxon>Viruses</taxon>
        <taxon>Duplodnaviria</taxon>
        <taxon>Heunggongvirae</taxon>
        <taxon>Uroviricota</taxon>
        <taxon>Caudoviricetes</taxon>
    </lineage>
</organism>
<proteinExistence type="predicted"/>
<evidence type="ECO:0000313" key="1">
    <source>
        <dbReference type="EMBL" id="DAF52687.1"/>
    </source>
</evidence>